<organism evidence="2 3">
    <name type="scientific">Naegleria fowleri</name>
    <name type="common">Brain eating amoeba</name>
    <dbReference type="NCBI Taxonomy" id="5763"/>
    <lineage>
        <taxon>Eukaryota</taxon>
        <taxon>Discoba</taxon>
        <taxon>Heterolobosea</taxon>
        <taxon>Tetramitia</taxon>
        <taxon>Eutetramitia</taxon>
        <taxon>Vahlkampfiidae</taxon>
        <taxon>Naegleria</taxon>
    </lineage>
</organism>
<dbReference type="VEuPathDB" id="AmoebaDB:NfTy_017090"/>
<name>A0A6A5CCS1_NAEFO</name>
<keyword evidence="1" id="KW-0472">Membrane</keyword>
<reference evidence="2 3" key="1">
    <citation type="journal article" date="2019" name="Sci. Rep.">
        <title>Nanopore sequencing improves the draft genome of the human pathogenic amoeba Naegleria fowleri.</title>
        <authorList>
            <person name="Liechti N."/>
            <person name="Schurch N."/>
            <person name="Bruggmann R."/>
            <person name="Wittwer M."/>
        </authorList>
    </citation>
    <scope>NUCLEOTIDE SEQUENCE [LARGE SCALE GENOMIC DNA]</scope>
    <source>
        <strain evidence="2 3">ATCC 30894</strain>
    </source>
</reference>
<dbReference type="OrthoDB" id="9971971at2759"/>
<dbReference type="VEuPathDB" id="AmoebaDB:FDP41_011113"/>
<feature type="transmembrane region" description="Helical" evidence="1">
    <location>
        <begin position="12"/>
        <end position="36"/>
    </location>
</feature>
<dbReference type="OMA" id="EGDIGWA"/>
<accession>A0A6A5CCS1</accession>
<dbReference type="EMBL" id="VFQX01000007">
    <property type="protein sequence ID" value="KAF0983135.1"/>
    <property type="molecule type" value="Genomic_DNA"/>
</dbReference>
<gene>
    <name evidence="2" type="ORF">FDP41_011113</name>
</gene>
<protein>
    <submittedName>
        <fullName evidence="2">Uncharacterized protein</fullName>
    </submittedName>
</protein>
<evidence type="ECO:0000313" key="2">
    <source>
        <dbReference type="EMBL" id="KAF0983135.1"/>
    </source>
</evidence>
<evidence type="ECO:0000313" key="3">
    <source>
        <dbReference type="Proteomes" id="UP000444721"/>
    </source>
</evidence>
<dbReference type="RefSeq" id="XP_044567848.1">
    <property type="nucleotide sequence ID" value="XM_044701487.1"/>
</dbReference>
<proteinExistence type="predicted"/>
<dbReference type="GeneID" id="68118328"/>
<evidence type="ECO:0000256" key="1">
    <source>
        <dbReference type="SAM" id="Phobius"/>
    </source>
</evidence>
<dbReference type="VEuPathDB" id="AmoebaDB:NF0112470"/>
<keyword evidence="1" id="KW-1133">Transmembrane helix</keyword>
<dbReference type="AlphaFoldDB" id="A0A6A5CCS1"/>
<comment type="caution">
    <text evidence="2">The sequence shown here is derived from an EMBL/GenBank/DDBJ whole genome shotgun (WGS) entry which is preliminary data.</text>
</comment>
<keyword evidence="3" id="KW-1185">Reference proteome</keyword>
<dbReference type="Proteomes" id="UP000444721">
    <property type="component" value="Unassembled WGS sequence"/>
</dbReference>
<sequence>MKIHDTIPFQAMLAFVLPFLVMMVLPTGVTCFHQLLASVSQSPKIINPKLPIHFQMKWRIIASTNNNDSIPLYWNPLPPNGVKYMIGTGSTYYNFDHKAMLEVYDDFCVPIFGPLEDKLNRFRCHFLNVNLASYLISLDESPFPPCCVFGAQVFHPPEPDFLKHMVYNSSGEIMGEPVNWWVLDSDPNDPAEPFGYGFYKKSSSYGEIPAAFWFRTVNGFSIQYFYKFEEKNPDPDVWRLPSICVNAPSCGYLN</sequence>
<keyword evidence="1" id="KW-0812">Transmembrane</keyword>